<feature type="non-terminal residue" evidence="1">
    <location>
        <position position="1"/>
    </location>
</feature>
<organism evidence="1 2">
    <name type="scientific">Macroventuria anomochaeta</name>
    <dbReference type="NCBI Taxonomy" id="301207"/>
    <lineage>
        <taxon>Eukaryota</taxon>
        <taxon>Fungi</taxon>
        <taxon>Dikarya</taxon>
        <taxon>Ascomycota</taxon>
        <taxon>Pezizomycotina</taxon>
        <taxon>Dothideomycetes</taxon>
        <taxon>Pleosporomycetidae</taxon>
        <taxon>Pleosporales</taxon>
        <taxon>Pleosporineae</taxon>
        <taxon>Didymellaceae</taxon>
        <taxon>Macroventuria</taxon>
    </lineage>
</organism>
<keyword evidence="2" id="KW-1185">Reference proteome</keyword>
<reference evidence="1" key="1">
    <citation type="journal article" date="2020" name="Stud. Mycol.">
        <title>101 Dothideomycetes genomes: a test case for predicting lifestyles and emergence of pathogens.</title>
        <authorList>
            <person name="Haridas S."/>
            <person name="Albert R."/>
            <person name="Binder M."/>
            <person name="Bloem J."/>
            <person name="Labutti K."/>
            <person name="Salamov A."/>
            <person name="Andreopoulos B."/>
            <person name="Baker S."/>
            <person name="Barry K."/>
            <person name="Bills G."/>
            <person name="Bluhm B."/>
            <person name="Cannon C."/>
            <person name="Castanera R."/>
            <person name="Culley D."/>
            <person name="Daum C."/>
            <person name="Ezra D."/>
            <person name="Gonzalez J."/>
            <person name="Henrissat B."/>
            <person name="Kuo A."/>
            <person name="Liang C."/>
            <person name="Lipzen A."/>
            <person name="Lutzoni F."/>
            <person name="Magnuson J."/>
            <person name="Mondo S."/>
            <person name="Nolan M."/>
            <person name="Ohm R."/>
            <person name="Pangilinan J."/>
            <person name="Park H.-J."/>
            <person name="Ramirez L."/>
            <person name="Alfaro M."/>
            <person name="Sun H."/>
            <person name="Tritt A."/>
            <person name="Yoshinaga Y."/>
            <person name="Zwiers L.-H."/>
            <person name="Turgeon B."/>
            <person name="Goodwin S."/>
            <person name="Spatafora J."/>
            <person name="Crous P."/>
            <person name="Grigoriev I."/>
        </authorList>
    </citation>
    <scope>NUCLEOTIDE SEQUENCE</scope>
    <source>
        <strain evidence="1">CBS 525.71</strain>
    </source>
</reference>
<comment type="caution">
    <text evidence="1">The sequence shown here is derived from an EMBL/GenBank/DDBJ whole genome shotgun (WGS) entry which is preliminary data.</text>
</comment>
<sequence length="236" mass="26838">WEVEPLNRCIFGILACVIMMLLCVWTAVHLNISEYGKWKEQMARKFGWLVAALLAPEIVHSFALLEFDLSCSCASHKTRPMSRTHTYSSYTAMGGFFVDTRDLDTTYLPGDRQKMALTVARVKFVAKHDSSLLPDLSETKIQDKSKANTFTNMLTCGQAVWLVIQCVTRWSQGFSISLLEINTAVHSLCTLIIYFLFWWKKPLDADEATTCQGQEIHTLGPLKAARYLFCLRTPLR</sequence>
<dbReference type="EMBL" id="MU006758">
    <property type="protein sequence ID" value="KAF2621256.1"/>
    <property type="molecule type" value="Genomic_DNA"/>
</dbReference>
<protein>
    <submittedName>
        <fullName evidence="1">Uncharacterized protein</fullName>
    </submittedName>
</protein>
<gene>
    <name evidence="1" type="ORF">BU25DRAFT_354884</name>
</gene>
<dbReference type="Proteomes" id="UP000799754">
    <property type="component" value="Unassembled WGS sequence"/>
</dbReference>
<name>A0ACB6RH97_9PLEO</name>
<evidence type="ECO:0000313" key="1">
    <source>
        <dbReference type="EMBL" id="KAF2621256.1"/>
    </source>
</evidence>
<evidence type="ECO:0000313" key="2">
    <source>
        <dbReference type="Proteomes" id="UP000799754"/>
    </source>
</evidence>
<accession>A0ACB6RH97</accession>
<proteinExistence type="predicted"/>